<name>A0A6S7I642_PARCT</name>
<dbReference type="PANTHER" id="PTHR11474:SF126">
    <property type="entry name" value="TYROSINASE-LIKE PROTEIN TYR-1-RELATED"/>
    <property type="match status" value="1"/>
</dbReference>
<comment type="caution">
    <text evidence="4">The sequence shown here is derived from an EMBL/GenBank/DDBJ whole genome shotgun (WGS) entry which is preliminary data.</text>
</comment>
<gene>
    <name evidence="4" type="ORF">PACLA_8A079408</name>
</gene>
<dbReference type="PRINTS" id="PR00092">
    <property type="entry name" value="TYROSINASE"/>
</dbReference>
<keyword evidence="5" id="KW-1185">Reference proteome</keyword>
<dbReference type="PANTHER" id="PTHR11474">
    <property type="entry name" value="TYROSINASE FAMILY MEMBER"/>
    <property type="match status" value="1"/>
</dbReference>
<dbReference type="InterPro" id="IPR002227">
    <property type="entry name" value="Tyrosinase_Cu-bd"/>
</dbReference>
<feature type="domain" description="Tyrosinase copper-binding" evidence="3">
    <location>
        <begin position="72"/>
        <end position="262"/>
    </location>
</feature>
<dbReference type="AlphaFoldDB" id="A0A6S7I642"/>
<feature type="non-terminal residue" evidence="4">
    <location>
        <position position="1"/>
    </location>
</feature>
<proteinExistence type="predicted"/>
<dbReference type="EMBL" id="CACRXK020007794">
    <property type="protein sequence ID" value="CAB4013186.1"/>
    <property type="molecule type" value="Genomic_DNA"/>
</dbReference>
<accession>A0A6S7I642</accession>
<organism evidence="4 5">
    <name type="scientific">Paramuricea clavata</name>
    <name type="common">Red gorgonian</name>
    <name type="synonym">Violescent sea-whip</name>
    <dbReference type="NCBI Taxonomy" id="317549"/>
    <lineage>
        <taxon>Eukaryota</taxon>
        <taxon>Metazoa</taxon>
        <taxon>Cnidaria</taxon>
        <taxon>Anthozoa</taxon>
        <taxon>Octocorallia</taxon>
        <taxon>Malacalcyonacea</taxon>
        <taxon>Plexauridae</taxon>
        <taxon>Paramuricea</taxon>
    </lineage>
</organism>
<evidence type="ECO:0000256" key="2">
    <source>
        <dbReference type="ARBA" id="ARBA00023008"/>
    </source>
</evidence>
<dbReference type="OrthoDB" id="6132182at2759"/>
<dbReference type="Proteomes" id="UP001152795">
    <property type="component" value="Unassembled WGS sequence"/>
</dbReference>
<dbReference type="GO" id="GO:0046872">
    <property type="term" value="F:metal ion binding"/>
    <property type="evidence" value="ECO:0007669"/>
    <property type="project" value="UniProtKB-KW"/>
</dbReference>
<evidence type="ECO:0000313" key="5">
    <source>
        <dbReference type="Proteomes" id="UP001152795"/>
    </source>
</evidence>
<sequence length="319" mass="38458">MPHREFEGNKIKLEGIRNEFLSILILPFYGHLAAESPCEHRIRRDIMSLSREERRRYIHAVKAMRTDPRTSKRYYDLGHVHVDHFCKVLHCKVFFLPWHRWFILQYENLLREIDPNITLVYWDWSMVMVNPFDINLWDDNEWSFGGDGIGVNHTVITGPFKEPEWQMIPPYGPDADLQLRRYLHFTYPAPGIASALHLAILLKLKPHEFQEWLTIFQSWHDNVHNKAFGWESTMSNTYSAWTPEFFLHHTFVDKYWSEWQEQGYDYKYISFYMKQTRYMQGTHYLPRDLADLKYQEGNVCVTYQKSLNDWIHKMLRSLS</sequence>
<evidence type="ECO:0000256" key="1">
    <source>
        <dbReference type="ARBA" id="ARBA00022723"/>
    </source>
</evidence>
<dbReference type="GO" id="GO:0016491">
    <property type="term" value="F:oxidoreductase activity"/>
    <property type="evidence" value="ECO:0007669"/>
    <property type="project" value="InterPro"/>
</dbReference>
<feature type="non-terminal residue" evidence="4">
    <location>
        <position position="319"/>
    </location>
</feature>
<keyword evidence="2" id="KW-0186">Copper</keyword>
<dbReference type="Gene3D" id="1.10.1280.10">
    <property type="entry name" value="Di-copper center containing domain from catechol oxidase"/>
    <property type="match status" value="1"/>
</dbReference>
<evidence type="ECO:0000313" key="4">
    <source>
        <dbReference type="EMBL" id="CAB4013186.1"/>
    </source>
</evidence>
<keyword evidence="1" id="KW-0479">Metal-binding</keyword>
<dbReference type="Pfam" id="PF00264">
    <property type="entry name" value="Tyrosinase"/>
    <property type="match status" value="1"/>
</dbReference>
<reference evidence="4" key="1">
    <citation type="submission" date="2020-04" db="EMBL/GenBank/DDBJ databases">
        <authorList>
            <person name="Alioto T."/>
            <person name="Alioto T."/>
            <person name="Gomez Garrido J."/>
        </authorList>
    </citation>
    <scope>NUCLEOTIDE SEQUENCE</scope>
    <source>
        <strain evidence="4">A484AB</strain>
    </source>
</reference>
<protein>
    <submittedName>
        <fullName evidence="4">Tyrosinase-like isoform X2</fullName>
    </submittedName>
</protein>
<evidence type="ECO:0000259" key="3">
    <source>
        <dbReference type="Pfam" id="PF00264"/>
    </source>
</evidence>
<dbReference type="InterPro" id="IPR008922">
    <property type="entry name" value="Di-copper_centre_dom_sf"/>
</dbReference>
<dbReference type="InterPro" id="IPR050316">
    <property type="entry name" value="Tyrosinase/Hemocyanin"/>
</dbReference>
<dbReference type="SUPFAM" id="SSF48056">
    <property type="entry name" value="Di-copper centre-containing domain"/>
    <property type="match status" value="1"/>
</dbReference>